<feature type="domain" description="EF-hand" evidence="3">
    <location>
        <begin position="352"/>
        <end position="387"/>
    </location>
</feature>
<name>A0A091MVI3_APAVI</name>
<gene>
    <name evidence="4" type="ORF">N311_04694</name>
</gene>
<dbReference type="Proteomes" id="UP000054244">
    <property type="component" value="Unassembled WGS sequence"/>
</dbReference>
<dbReference type="GO" id="GO:0005509">
    <property type="term" value="F:calcium ion binding"/>
    <property type="evidence" value="ECO:0007669"/>
    <property type="project" value="InterPro"/>
</dbReference>
<dbReference type="PANTHER" id="PTHR15717:SF2">
    <property type="entry name" value="EF-HAND CALCIUM-BINDING DOMAIN-CONTAINING PROTEIN 14"/>
    <property type="match status" value="1"/>
</dbReference>
<dbReference type="AlphaFoldDB" id="A0A091MVI3"/>
<dbReference type="PROSITE" id="PS50222">
    <property type="entry name" value="EF_HAND_2"/>
    <property type="match status" value="1"/>
</dbReference>
<evidence type="ECO:0000259" key="3">
    <source>
        <dbReference type="PROSITE" id="PS50222"/>
    </source>
</evidence>
<feature type="non-terminal residue" evidence="4">
    <location>
        <position position="1"/>
    </location>
</feature>
<feature type="non-terminal residue" evidence="4">
    <location>
        <position position="413"/>
    </location>
</feature>
<dbReference type="EMBL" id="KL371165">
    <property type="protein sequence ID" value="KFP80594.1"/>
    <property type="molecule type" value="Genomic_DNA"/>
</dbReference>
<dbReference type="InterPro" id="IPR011992">
    <property type="entry name" value="EF-hand-dom_pair"/>
</dbReference>
<keyword evidence="2" id="KW-0472">Membrane</keyword>
<evidence type="ECO:0000256" key="2">
    <source>
        <dbReference type="SAM" id="Phobius"/>
    </source>
</evidence>
<keyword evidence="5" id="KW-1185">Reference proteome</keyword>
<keyword evidence="2" id="KW-0812">Transmembrane</keyword>
<evidence type="ECO:0000313" key="4">
    <source>
        <dbReference type="EMBL" id="KFP80594.1"/>
    </source>
</evidence>
<dbReference type="Gene3D" id="1.10.238.10">
    <property type="entry name" value="EF-hand"/>
    <property type="match status" value="1"/>
</dbReference>
<feature type="region of interest" description="Disordered" evidence="1">
    <location>
        <begin position="301"/>
        <end position="348"/>
    </location>
</feature>
<evidence type="ECO:0000256" key="1">
    <source>
        <dbReference type="SAM" id="MobiDB-lite"/>
    </source>
</evidence>
<dbReference type="SUPFAM" id="SSF47473">
    <property type="entry name" value="EF-hand"/>
    <property type="match status" value="1"/>
</dbReference>
<sequence length="413" mass="45694">RGDYLRCCKFCYPLCAFVILAACVVACVGLVWMQVALKEDLDAIKEKFRTMESNQKTSFQEIPKLNEDLVENQKQLEQIETGELGLNKIWINITEINKQISLLTSTVNHLKNNIKSASDLISLPVTVEKLQKASTVNVAIAESILRVAWLLIALVKNFLPFLGKNHLSAILANCVFTTLLPTRALQRLSKLTCAALVFQESQSLRAALEELNNTVVVYQKSNDIKLLNVDSAIGNLSRRVTLLENSPLAGSNLDKRDNLSTSVVKLFFFFLCIQETETRDSQVSTLKEKLQLISALTGKTENDRPVEASKNVESSASTTTRPTDLSRLASRSADDNTKSNGQLGHLSVPGISSIEDLQNLFEKAAEDADGKLSHEDLQKLVGSTAQESQSFKKFDTDGDEKYSLQELRLALGL</sequence>
<feature type="transmembrane region" description="Helical" evidence="2">
    <location>
        <begin position="12"/>
        <end position="33"/>
    </location>
</feature>
<keyword evidence="2" id="KW-1133">Transmembrane helix</keyword>
<feature type="compositionally biased region" description="Polar residues" evidence="1">
    <location>
        <begin position="311"/>
        <end position="323"/>
    </location>
</feature>
<organism evidence="4 5">
    <name type="scientific">Apaloderma vittatum</name>
    <name type="common">Bar-tailed trogon</name>
    <dbReference type="NCBI Taxonomy" id="57397"/>
    <lineage>
        <taxon>Eukaryota</taxon>
        <taxon>Metazoa</taxon>
        <taxon>Chordata</taxon>
        <taxon>Craniata</taxon>
        <taxon>Vertebrata</taxon>
        <taxon>Euteleostomi</taxon>
        <taxon>Archelosauria</taxon>
        <taxon>Archosauria</taxon>
        <taxon>Dinosauria</taxon>
        <taxon>Saurischia</taxon>
        <taxon>Theropoda</taxon>
        <taxon>Coelurosauria</taxon>
        <taxon>Aves</taxon>
        <taxon>Neognathae</taxon>
        <taxon>Neoaves</taxon>
        <taxon>Telluraves</taxon>
        <taxon>Coraciimorphae</taxon>
        <taxon>Trogoniformes</taxon>
        <taxon>Trogonidae</taxon>
        <taxon>Apaloderma</taxon>
    </lineage>
</organism>
<dbReference type="InterPro" id="IPR002048">
    <property type="entry name" value="EF_hand_dom"/>
</dbReference>
<protein>
    <submittedName>
        <fullName evidence="4">EF-hand calcium-binding domain-containing protein 14</fullName>
    </submittedName>
</protein>
<evidence type="ECO:0000313" key="5">
    <source>
        <dbReference type="Proteomes" id="UP000054244"/>
    </source>
</evidence>
<dbReference type="InterPro" id="IPR042352">
    <property type="entry name" value="EFCAB14"/>
</dbReference>
<proteinExistence type="predicted"/>
<accession>A0A091MVI3</accession>
<reference evidence="4 5" key="1">
    <citation type="submission" date="2014-04" db="EMBL/GenBank/DDBJ databases">
        <title>Genome evolution of avian class.</title>
        <authorList>
            <person name="Zhang G."/>
            <person name="Li C."/>
        </authorList>
    </citation>
    <scope>NUCLEOTIDE SEQUENCE [LARGE SCALE GENOMIC DNA]</scope>
    <source>
        <strain evidence="4">BGI_N311</strain>
    </source>
</reference>
<dbReference type="PANTHER" id="PTHR15717">
    <property type="entry name" value="PROTEIN KIAA0494"/>
    <property type="match status" value="1"/>
</dbReference>